<reference evidence="2 3" key="1">
    <citation type="submission" date="2023-10" db="EMBL/GenBank/DDBJ databases">
        <title>Virgibacillus halophilus 5B73C genome.</title>
        <authorList>
            <person name="Miliotis G."/>
            <person name="Sengupta P."/>
            <person name="Hameed A."/>
            <person name="Chuvochina M."/>
            <person name="Mcdonagh F."/>
            <person name="Simpson A.C."/>
            <person name="Singh N.K."/>
            <person name="Rekha P.D."/>
            <person name="Raman K."/>
            <person name="Hugenholtz P."/>
            <person name="Venkateswaran K."/>
        </authorList>
    </citation>
    <scope>NUCLEOTIDE SEQUENCE [LARGE SCALE GENOMIC DNA]</scope>
    <source>
        <strain evidence="2 3">5B73C</strain>
    </source>
</reference>
<keyword evidence="3" id="KW-1185">Reference proteome</keyword>
<keyword evidence="1" id="KW-0472">Membrane</keyword>
<evidence type="ECO:0000256" key="1">
    <source>
        <dbReference type="SAM" id="Phobius"/>
    </source>
</evidence>
<accession>A0ABU5C234</accession>
<evidence type="ECO:0000313" key="3">
    <source>
        <dbReference type="Proteomes" id="UP001281447"/>
    </source>
</evidence>
<keyword evidence="1" id="KW-0812">Transmembrane</keyword>
<gene>
    <name evidence="2" type="ORF">RWE15_01600</name>
</gene>
<sequence length="173" mass="19769">MLRIRGRRGKICIKKILLTIVSLAVLGIIIFLIVIFTDFNARSEAGQKSDTAVTSMNDVKDEAKSEVSKHMNPFGDSVQQKELKDKDFINYIHKMSHQKVSAEEKWGFYQITAERIKWLLAGLDKTEHTLKHGELYRSILKRWINGDFSNVVNDHNDLWEIQGGGVLAKPQES</sequence>
<feature type="transmembrane region" description="Helical" evidence="1">
    <location>
        <begin position="16"/>
        <end position="36"/>
    </location>
</feature>
<name>A0ABU5C234_9BACI</name>
<proteinExistence type="predicted"/>
<dbReference type="Proteomes" id="UP001281447">
    <property type="component" value="Unassembled WGS sequence"/>
</dbReference>
<evidence type="ECO:0000313" key="2">
    <source>
        <dbReference type="EMBL" id="MDY0393353.1"/>
    </source>
</evidence>
<organism evidence="2 3">
    <name type="scientific">Tigheibacillus halophilus</name>
    <dbReference type="NCBI Taxonomy" id="361280"/>
    <lineage>
        <taxon>Bacteria</taxon>
        <taxon>Bacillati</taxon>
        <taxon>Bacillota</taxon>
        <taxon>Bacilli</taxon>
        <taxon>Bacillales</taxon>
        <taxon>Bacillaceae</taxon>
        <taxon>Tigheibacillus</taxon>
    </lineage>
</organism>
<comment type="caution">
    <text evidence="2">The sequence shown here is derived from an EMBL/GenBank/DDBJ whole genome shotgun (WGS) entry which is preliminary data.</text>
</comment>
<dbReference type="InterPro" id="IPR046208">
    <property type="entry name" value="DUF6241"/>
</dbReference>
<dbReference type="Pfam" id="PF19754">
    <property type="entry name" value="DUF6241"/>
    <property type="match status" value="1"/>
</dbReference>
<protein>
    <submittedName>
        <fullName evidence="2">DUF6241 domain-containing protein</fullName>
    </submittedName>
</protein>
<keyword evidence="1" id="KW-1133">Transmembrane helix</keyword>
<dbReference type="EMBL" id="JAWDIP010000003">
    <property type="protein sequence ID" value="MDY0393353.1"/>
    <property type="molecule type" value="Genomic_DNA"/>
</dbReference>